<dbReference type="RefSeq" id="WP_312880788.1">
    <property type="nucleotide sequence ID" value="NZ_JACJII010000001.1"/>
</dbReference>
<dbReference type="PANTHER" id="PTHR30193:SF37">
    <property type="entry name" value="INNER MEMBRANE ABC TRANSPORTER PERMEASE PROTEIN YCJO"/>
    <property type="match status" value="1"/>
</dbReference>
<feature type="transmembrane region" description="Helical" evidence="7">
    <location>
        <begin position="76"/>
        <end position="100"/>
    </location>
</feature>
<proteinExistence type="inferred from homology"/>
<dbReference type="AlphaFoldDB" id="A0A7W3R6J1"/>
<evidence type="ECO:0000259" key="8">
    <source>
        <dbReference type="PROSITE" id="PS50928"/>
    </source>
</evidence>
<dbReference type="InterPro" id="IPR035906">
    <property type="entry name" value="MetI-like_sf"/>
</dbReference>
<comment type="similarity">
    <text evidence="7">Belongs to the binding-protein-dependent transport system permease family.</text>
</comment>
<evidence type="ECO:0000256" key="3">
    <source>
        <dbReference type="ARBA" id="ARBA00022475"/>
    </source>
</evidence>
<feature type="transmembrane region" description="Helical" evidence="7">
    <location>
        <begin position="107"/>
        <end position="128"/>
    </location>
</feature>
<dbReference type="GO" id="GO:0005886">
    <property type="term" value="C:plasma membrane"/>
    <property type="evidence" value="ECO:0007669"/>
    <property type="project" value="UniProtKB-SubCell"/>
</dbReference>
<evidence type="ECO:0000313" key="10">
    <source>
        <dbReference type="Proteomes" id="UP000539313"/>
    </source>
</evidence>
<dbReference type="GO" id="GO:0055085">
    <property type="term" value="P:transmembrane transport"/>
    <property type="evidence" value="ECO:0007669"/>
    <property type="project" value="InterPro"/>
</dbReference>
<feature type="transmembrane region" description="Helical" evidence="7">
    <location>
        <begin position="265"/>
        <end position="287"/>
    </location>
</feature>
<protein>
    <submittedName>
        <fullName evidence="9">Xylobiose transport system permease protein</fullName>
    </submittedName>
</protein>
<evidence type="ECO:0000256" key="5">
    <source>
        <dbReference type="ARBA" id="ARBA00022989"/>
    </source>
</evidence>
<keyword evidence="6 7" id="KW-0472">Membrane</keyword>
<dbReference type="Pfam" id="PF00528">
    <property type="entry name" value="BPD_transp_1"/>
    <property type="match status" value="1"/>
</dbReference>
<dbReference type="PANTHER" id="PTHR30193">
    <property type="entry name" value="ABC TRANSPORTER PERMEASE PROTEIN"/>
    <property type="match status" value="1"/>
</dbReference>
<dbReference type="InterPro" id="IPR051393">
    <property type="entry name" value="ABC_transporter_permease"/>
</dbReference>
<evidence type="ECO:0000313" key="9">
    <source>
        <dbReference type="EMBL" id="MBA9001591.1"/>
    </source>
</evidence>
<evidence type="ECO:0000256" key="2">
    <source>
        <dbReference type="ARBA" id="ARBA00022448"/>
    </source>
</evidence>
<feature type="transmembrane region" description="Helical" evidence="7">
    <location>
        <begin position="20"/>
        <end position="44"/>
    </location>
</feature>
<dbReference type="InterPro" id="IPR000515">
    <property type="entry name" value="MetI-like"/>
</dbReference>
<evidence type="ECO:0000256" key="6">
    <source>
        <dbReference type="ARBA" id="ARBA00023136"/>
    </source>
</evidence>
<evidence type="ECO:0000256" key="1">
    <source>
        <dbReference type="ARBA" id="ARBA00004651"/>
    </source>
</evidence>
<gene>
    <name evidence="9" type="ORF">HNR21_000473</name>
</gene>
<dbReference type="SUPFAM" id="SSF161098">
    <property type="entry name" value="MetI-like"/>
    <property type="match status" value="1"/>
</dbReference>
<dbReference type="CDD" id="cd06261">
    <property type="entry name" value="TM_PBP2"/>
    <property type="match status" value="1"/>
</dbReference>
<organism evidence="9 10">
    <name type="scientific">Thermomonospora cellulosilytica</name>
    <dbReference type="NCBI Taxonomy" id="1411118"/>
    <lineage>
        <taxon>Bacteria</taxon>
        <taxon>Bacillati</taxon>
        <taxon>Actinomycetota</taxon>
        <taxon>Actinomycetes</taxon>
        <taxon>Streptosporangiales</taxon>
        <taxon>Thermomonosporaceae</taxon>
        <taxon>Thermomonospora</taxon>
    </lineage>
</organism>
<evidence type="ECO:0000256" key="4">
    <source>
        <dbReference type="ARBA" id="ARBA00022692"/>
    </source>
</evidence>
<keyword evidence="5 7" id="KW-1133">Transmembrane helix</keyword>
<dbReference type="Proteomes" id="UP000539313">
    <property type="component" value="Unassembled WGS sequence"/>
</dbReference>
<accession>A0A7W3R6J1</accession>
<dbReference type="PROSITE" id="PS50928">
    <property type="entry name" value="ABC_TM1"/>
    <property type="match status" value="1"/>
</dbReference>
<keyword evidence="2 7" id="KW-0813">Transport</keyword>
<name>A0A7W3R6J1_9ACTN</name>
<evidence type="ECO:0000256" key="7">
    <source>
        <dbReference type="RuleBase" id="RU363032"/>
    </source>
</evidence>
<dbReference type="Gene3D" id="1.10.3720.10">
    <property type="entry name" value="MetI-like"/>
    <property type="match status" value="1"/>
</dbReference>
<dbReference type="EMBL" id="JACJII010000001">
    <property type="protein sequence ID" value="MBA9001591.1"/>
    <property type="molecule type" value="Genomic_DNA"/>
</dbReference>
<sequence>MKTGRLHGRSPVHQRPGVIWAAPAFFYFLVFAVVPLVLVVGLSFTHWNGLGMPRWAGAANWSRLAEDPTLGSSIRLSLILTAVAWLVQTPISLLLGVWAAAPGRGRAALSAVFFVPLLMSNAAVALLWQSLLDPNFGLAELIGPLLGAPDGNVLGDPGRALAAMALVVSWQFIPFHMLLYQAATRQIPRSLYEAAAIDGAGRVRQFRSITLPQLRHTIVSSSVLIVVGSLTYFETILLITGGGPGTATRVLPLHMYITGFEAFEMGYASALAVLLVVAGTALSIGIVRMTGYSRMDSSREGM</sequence>
<reference evidence="9 10" key="1">
    <citation type="submission" date="2020-08" db="EMBL/GenBank/DDBJ databases">
        <title>Sequencing the genomes of 1000 actinobacteria strains.</title>
        <authorList>
            <person name="Klenk H.-P."/>
        </authorList>
    </citation>
    <scope>NUCLEOTIDE SEQUENCE [LARGE SCALE GENOMIC DNA]</scope>
    <source>
        <strain evidence="9 10">DSM 45823</strain>
    </source>
</reference>
<feature type="transmembrane region" description="Helical" evidence="7">
    <location>
        <begin position="223"/>
        <end position="245"/>
    </location>
</feature>
<comment type="caution">
    <text evidence="9">The sequence shown here is derived from an EMBL/GenBank/DDBJ whole genome shotgun (WGS) entry which is preliminary data.</text>
</comment>
<feature type="transmembrane region" description="Helical" evidence="7">
    <location>
        <begin position="160"/>
        <end position="180"/>
    </location>
</feature>
<comment type="subcellular location">
    <subcellularLocation>
        <location evidence="1 7">Cell membrane</location>
        <topology evidence="1 7">Multi-pass membrane protein</topology>
    </subcellularLocation>
</comment>
<keyword evidence="3" id="KW-1003">Cell membrane</keyword>
<keyword evidence="10" id="KW-1185">Reference proteome</keyword>
<keyword evidence="4 7" id="KW-0812">Transmembrane</keyword>
<feature type="domain" description="ABC transmembrane type-1" evidence="8">
    <location>
        <begin position="74"/>
        <end position="286"/>
    </location>
</feature>